<dbReference type="Pfam" id="PF23209">
    <property type="entry name" value="IDM1_C"/>
    <property type="match status" value="1"/>
</dbReference>
<keyword evidence="10 14" id="KW-0368">Histidine biosynthesis</keyword>
<evidence type="ECO:0000256" key="14">
    <source>
        <dbReference type="RuleBase" id="RU000598"/>
    </source>
</evidence>
<sequence>MMDNEDRVSGVVVEEKGDVGATENGGSVKELKVYRSKKKENLKREREVHSDGSESSEDLLIRRRKVIREEIEVDSKKIVNNGVSESEDGKQSSRLDVFEYDEYDEIDDIVLVKKSKKVRFQVDPDINGGLKAGSSIKSKKAELSRETECSREVIDKGKSVSVRQKELRRKKKKKYEMTKDGEFVALSVPTNISATESSNEMVQSEDDNVLKVMVKKEAGESKKSSELKREGTRKGLRSADTTKQESQQSPPPSPEKNQVKSQKSSSTTNLKVHDTMSKKTVVSSSLCSSHKKSTKLKKEIRNKGFRTLKSELSHSTRHGNKNVGDSRSTEQNRIRDQIRTILLDAGWKIEHRQRNNRDYQDSIYIRPNGGGGLWSIVKAYNAFITEWKNEGGESSKSFTPIPEELISQLTRQRRSKEERMADMAKKKAGKGSNISKKTGQKGSKKDKALCKPEQKKENALWKPESKKESALRKTELKKEKALRKTGKTQKSALASDANLQQGKKKRKQKRGALLVRSSNQKKNSDDGFTPFTGKRSVLSWLIDMGVVALNGKVQYMNRRGTRAMQEGQITRDGIHCDCCGKIVTVSEFEIHAGSNLQQPLQNIYVDSGVSLLQCQLDAWNKQEESDRTGFHLMEYDPNDPNDDTCGICADGGNLICCDGCPSTFHQRCLGIEMFPPGDWHCPNCICKVCKLVGRRRGQGDDTAVSVLLTCGLCEEKYHKSCGLDPDARPIKRNKSYISFCGVKCSKIYNQLQKLLGAKNELEEGFSWSLIRRTESDLDTSSRVLPQKAECNSKLAVALTVMNECFFPIVDQRTGISLIRNVVYNCGSNFNRVNYGGFYTVILERSDEIISAATIRIHGTRLAEMPFIGTRFNYRRQGMCRRLLSAIESALYSLNVERLVIPAIPELLHTWTEVFDFKPLDESQKEEKRSMNMLVFPGTGLLQKEILLQNLTKQKETDGSVVNAIGFRSTDQSMSEVNIKCDIDEVNDKCDIDSTEPDPSASDKGAVIDEHGLDDKVIAVVSGSTVNSDIDEVNNKCDSGSTEPDPSASDKDAIVDEHGLDGKVIGVVSGSTVNNKCDIGSIVEHDSSASDTVAVDNEHGMNDEIIGVVSGSTVNNKCDIGSIVEHDPSASDAVAVYNEHGMKDEIIGVISVSTVNNKCDIGSIVEHDPSASDTVAVDNEHGMNDEITGVVSGSVTCRDIACDTSDVSNKLGDSCLQEDCATDKEILNSSASVINNEHEIDDAVTDAVVVTLVPADLVCDTTDVASHISVASPGEVITSDSNVIDNADNFACKVCEAISGTLASGDSAFDTCALSNHLCSASVEEESAVDQPNIKENGHISCSPVKSKLQPSSEDASSGGCLLPQKTEENTSHADKKLMSLIKITVFLLSCSAASQDTQDSVVSNIKFRTDTGNDQGIMELSIPSHLGTLPSPSSQALKAKVRVFSNKYNLQFVNSNRFQKITKMESKQIATICSAASQAGENGSSIPASTFASRVGEVKRVTKETNVQVKINLDGTGITDSDTGIPFLDHMLDQLASHGLFDVHVKATGDIHIDDHHTNEDVALAIGTSLLQALGDRKGINRFGDFTAPLDESLVHVSLREQARVEAFLLSSSQVADLSGRPYLGYDLSIPTQRVGTYDTQLVEHFFQSLVNTSGMTLHIRQLAGKNSHHIIEATFKAFARALRQATEYDPRRQGKVPRSDSAAAVVAKWRWWWSGAGGGVVAAAVAAMMEWWRWLVSGGGGGGGVVGGGMVAMEWWR</sequence>
<dbReference type="PANTHER" id="PTHR46309">
    <property type="entry name" value="PHD FINGER PROTEIN 12"/>
    <property type="match status" value="1"/>
</dbReference>
<feature type="region of interest" description="Disordered" evidence="15">
    <location>
        <begin position="131"/>
        <end position="180"/>
    </location>
</feature>
<accession>A0A4Y7ITY4</accession>
<feature type="compositionally biased region" description="Basic and acidic residues" evidence="15">
    <location>
        <begin position="415"/>
        <end position="425"/>
    </location>
</feature>
<dbReference type="Gramene" id="RZC52334">
    <property type="protein sequence ID" value="RZC52334"/>
    <property type="gene ID" value="C5167_020763"/>
</dbReference>
<dbReference type="HAMAP" id="MF_00076">
    <property type="entry name" value="HisB"/>
    <property type="match status" value="1"/>
</dbReference>
<evidence type="ECO:0000313" key="17">
    <source>
        <dbReference type="EMBL" id="RZC52334.1"/>
    </source>
</evidence>
<dbReference type="GO" id="GO:0006357">
    <property type="term" value="P:regulation of transcription by RNA polymerase II"/>
    <property type="evidence" value="ECO:0007669"/>
    <property type="project" value="TreeGrafter"/>
</dbReference>
<dbReference type="FunFam" id="3.30.230.40:FF:000003">
    <property type="entry name" value="Imidazoleglycerol-phosphate dehydratase HisB"/>
    <property type="match status" value="1"/>
</dbReference>
<feature type="region of interest" description="Disordered" evidence="15">
    <location>
        <begin position="215"/>
        <end position="332"/>
    </location>
</feature>
<dbReference type="InterPro" id="IPR032308">
    <property type="entry name" value="TDBD"/>
</dbReference>
<dbReference type="InterPro" id="IPR000807">
    <property type="entry name" value="ImidazoleglycerolP_deHydtase"/>
</dbReference>
<feature type="compositionally biased region" description="Low complexity" evidence="15">
    <location>
        <begin position="278"/>
        <end position="288"/>
    </location>
</feature>
<proteinExistence type="inferred from homology"/>
<dbReference type="InterPro" id="IPR056511">
    <property type="entry name" value="IDM1_C"/>
</dbReference>
<evidence type="ECO:0000256" key="12">
    <source>
        <dbReference type="ARBA" id="ARBA00023242"/>
    </source>
</evidence>
<dbReference type="PANTHER" id="PTHR46309:SF1">
    <property type="entry name" value="PHD FINGER PROTEIN 12"/>
    <property type="match status" value="1"/>
</dbReference>
<dbReference type="SUPFAM" id="SSF55729">
    <property type="entry name" value="Acyl-CoA N-acyltransferases (Nat)"/>
    <property type="match status" value="1"/>
</dbReference>
<evidence type="ECO:0000256" key="1">
    <source>
        <dbReference type="ARBA" id="ARBA00001723"/>
    </source>
</evidence>
<dbReference type="CDD" id="cd04301">
    <property type="entry name" value="NAT_SF"/>
    <property type="match status" value="1"/>
</dbReference>
<dbReference type="InterPro" id="IPR020565">
    <property type="entry name" value="ImidazoleglycerP_deHydtase_CS"/>
</dbReference>
<dbReference type="InterPro" id="IPR013083">
    <property type="entry name" value="Znf_RING/FYVE/PHD"/>
</dbReference>
<evidence type="ECO:0000256" key="8">
    <source>
        <dbReference type="ARBA" id="ARBA00022771"/>
    </source>
</evidence>
<reference evidence="17 18" key="1">
    <citation type="journal article" date="2018" name="Science">
        <title>The opium poppy genome and morphinan production.</title>
        <authorList>
            <person name="Guo L."/>
            <person name="Winzer T."/>
            <person name="Yang X."/>
            <person name="Li Y."/>
            <person name="Ning Z."/>
            <person name="He Z."/>
            <person name="Teodor R."/>
            <person name="Lu Y."/>
            <person name="Bowser T.A."/>
            <person name="Graham I.A."/>
            <person name="Ye K."/>
        </authorList>
    </citation>
    <scope>NUCLEOTIDE SEQUENCE [LARGE SCALE GENOMIC DNA]</scope>
    <source>
        <strain evidence="18">cv. HN1</strain>
        <tissue evidence="17">Leaves</tissue>
    </source>
</reference>
<dbReference type="STRING" id="3469.A0A4Y7ITY4"/>
<evidence type="ECO:0000256" key="7">
    <source>
        <dbReference type="ARBA" id="ARBA00022723"/>
    </source>
</evidence>
<protein>
    <recommendedName>
        <fullName evidence="5 14">Imidazoleglycerol-phosphate dehydratase</fullName>
        <ecNumber evidence="5 14">4.2.1.19</ecNumber>
    </recommendedName>
</protein>
<keyword evidence="7" id="KW-0479">Metal-binding</keyword>
<dbReference type="GO" id="GO:0003714">
    <property type="term" value="F:transcription corepressor activity"/>
    <property type="evidence" value="ECO:0007669"/>
    <property type="project" value="InterPro"/>
</dbReference>
<evidence type="ECO:0000256" key="2">
    <source>
        <dbReference type="ARBA" id="ARBA00004123"/>
    </source>
</evidence>
<dbReference type="GO" id="GO:0000105">
    <property type="term" value="P:L-histidine biosynthetic process"/>
    <property type="evidence" value="ECO:0007669"/>
    <property type="project" value="UniProtKB-UniPathway"/>
</dbReference>
<dbReference type="Pfam" id="PF00475">
    <property type="entry name" value="IGPD"/>
    <property type="match status" value="1"/>
</dbReference>
<dbReference type="UniPathway" id="UPA00031">
    <property type="reaction ID" value="UER00011"/>
</dbReference>
<feature type="domain" description="PHD-type" evidence="16">
    <location>
        <begin position="642"/>
        <end position="687"/>
    </location>
</feature>
<dbReference type="EMBL" id="CM010716">
    <property type="protein sequence ID" value="RZC52334.1"/>
    <property type="molecule type" value="Genomic_DNA"/>
</dbReference>
<dbReference type="GO" id="GO:0008270">
    <property type="term" value="F:zinc ion binding"/>
    <property type="evidence" value="ECO:0007669"/>
    <property type="project" value="UniProtKB-KW"/>
</dbReference>
<keyword evidence="6" id="KW-0028">Amino-acid biosynthesis</keyword>
<dbReference type="Pfam" id="PF22970">
    <property type="entry name" value="DUF7028"/>
    <property type="match status" value="1"/>
</dbReference>
<keyword evidence="12" id="KW-0539">Nucleus</keyword>
<dbReference type="PROSITE" id="PS00954">
    <property type="entry name" value="IGP_DEHYDRATASE_1"/>
    <property type="match status" value="1"/>
</dbReference>
<evidence type="ECO:0000256" key="15">
    <source>
        <dbReference type="SAM" id="MobiDB-lite"/>
    </source>
</evidence>
<dbReference type="CDD" id="cd07914">
    <property type="entry name" value="IGPD"/>
    <property type="match status" value="1"/>
</dbReference>
<dbReference type="Pfam" id="PF16135">
    <property type="entry name" value="TDBD"/>
    <property type="match status" value="1"/>
</dbReference>
<dbReference type="Gene3D" id="3.30.40.10">
    <property type="entry name" value="Zinc/RING finger domain, C3HC4 (zinc finger)"/>
    <property type="match status" value="1"/>
</dbReference>
<evidence type="ECO:0000256" key="6">
    <source>
        <dbReference type="ARBA" id="ARBA00022605"/>
    </source>
</evidence>
<dbReference type="NCBIfam" id="NF002114">
    <property type="entry name" value="PRK00951.2-4"/>
    <property type="match status" value="1"/>
</dbReference>
<evidence type="ECO:0000256" key="3">
    <source>
        <dbReference type="ARBA" id="ARBA00005047"/>
    </source>
</evidence>
<feature type="compositionally biased region" description="Basic and acidic residues" evidence="15">
    <location>
        <begin position="1"/>
        <end position="18"/>
    </location>
</feature>
<feature type="compositionally biased region" description="Basic and acidic residues" evidence="15">
    <location>
        <begin position="215"/>
        <end position="233"/>
    </location>
</feature>
<dbReference type="SMART" id="SM00249">
    <property type="entry name" value="PHD"/>
    <property type="match status" value="2"/>
</dbReference>
<dbReference type="PROSITE" id="PS50016">
    <property type="entry name" value="ZF_PHD_2"/>
    <property type="match status" value="1"/>
</dbReference>
<dbReference type="Pfam" id="PF00628">
    <property type="entry name" value="PHD"/>
    <property type="match status" value="1"/>
</dbReference>
<keyword evidence="18" id="KW-1185">Reference proteome</keyword>
<dbReference type="Proteomes" id="UP000316621">
    <property type="component" value="Chromosome 2"/>
</dbReference>
<evidence type="ECO:0000256" key="5">
    <source>
        <dbReference type="ARBA" id="ARBA00012075"/>
    </source>
</evidence>
<feature type="compositionally biased region" description="Basic and acidic residues" evidence="15">
    <location>
        <begin position="443"/>
        <end position="479"/>
    </location>
</feature>
<evidence type="ECO:0000313" key="18">
    <source>
        <dbReference type="Proteomes" id="UP000316621"/>
    </source>
</evidence>
<dbReference type="InterPro" id="IPR020568">
    <property type="entry name" value="Ribosomal_Su5_D2-typ_SF"/>
</dbReference>
<dbReference type="GO" id="GO:0005634">
    <property type="term" value="C:nucleus"/>
    <property type="evidence" value="ECO:0007669"/>
    <property type="project" value="UniProtKB-SubCell"/>
</dbReference>
<dbReference type="SUPFAM" id="SSF57903">
    <property type="entry name" value="FYVE/PHD zinc finger"/>
    <property type="match status" value="1"/>
</dbReference>
<comment type="similarity">
    <text evidence="4 14">Belongs to the imidazoleglycerol-phosphate dehydratase family.</text>
</comment>
<dbReference type="PROSITE" id="PS00955">
    <property type="entry name" value="IGP_DEHYDRATASE_2"/>
    <property type="match status" value="1"/>
</dbReference>
<dbReference type="EC" id="4.2.1.19" evidence="5 14"/>
<dbReference type="SUPFAM" id="SSF54211">
    <property type="entry name" value="Ribosomal protein S5 domain 2-like"/>
    <property type="match status" value="2"/>
</dbReference>
<evidence type="ECO:0000256" key="11">
    <source>
        <dbReference type="ARBA" id="ARBA00023239"/>
    </source>
</evidence>
<feature type="region of interest" description="Disordered" evidence="15">
    <location>
        <begin position="391"/>
        <end position="529"/>
    </location>
</feature>
<dbReference type="InterPro" id="IPR011011">
    <property type="entry name" value="Znf_FYVE_PHD"/>
</dbReference>
<feature type="region of interest" description="Disordered" evidence="15">
    <location>
        <begin position="1"/>
        <end position="32"/>
    </location>
</feature>
<keyword evidence="9" id="KW-0862">Zinc</keyword>
<feature type="compositionally biased region" description="Basic and acidic residues" evidence="15">
    <location>
        <begin position="296"/>
        <end position="314"/>
    </location>
</feature>
<organism evidence="17 18">
    <name type="scientific">Papaver somniferum</name>
    <name type="common">Opium poppy</name>
    <dbReference type="NCBI Taxonomy" id="3469"/>
    <lineage>
        <taxon>Eukaryota</taxon>
        <taxon>Viridiplantae</taxon>
        <taxon>Streptophyta</taxon>
        <taxon>Embryophyta</taxon>
        <taxon>Tracheophyta</taxon>
        <taxon>Spermatophyta</taxon>
        <taxon>Magnoliopsida</taxon>
        <taxon>Ranunculales</taxon>
        <taxon>Papaveraceae</taxon>
        <taxon>Papaveroideae</taxon>
        <taxon>Papaver</taxon>
    </lineage>
</organism>
<comment type="subcellular location">
    <subcellularLocation>
        <location evidence="2">Nucleus</location>
    </subcellularLocation>
</comment>
<feature type="region of interest" description="Disordered" evidence="15">
    <location>
        <begin position="1333"/>
        <end position="1365"/>
    </location>
</feature>
<feature type="region of interest" description="Disordered" evidence="15">
    <location>
        <begin position="1029"/>
        <end position="1051"/>
    </location>
</feature>
<gene>
    <name evidence="17" type="ORF">C5167_020763</name>
</gene>
<evidence type="ECO:0000256" key="4">
    <source>
        <dbReference type="ARBA" id="ARBA00007481"/>
    </source>
</evidence>
<dbReference type="CDD" id="cd15532">
    <property type="entry name" value="PHD2_CHD_II"/>
    <property type="match status" value="1"/>
</dbReference>
<feature type="compositionally biased region" description="Basic and acidic residues" evidence="15">
    <location>
        <begin position="139"/>
        <end position="158"/>
    </location>
</feature>
<dbReference type="InterPro" id="IPR016181">
    <property type="entry name" value="Acyl_CoA_acyltransferase"/>
</dbReference>
<evidence type="ECO:0000259" key="16">
    <source>
        <dbReference type="PROSITE" id="PS50016"/>
    </source>
</evidence>
<name>A0A4Y7ITY4_PAPSO</name>
<dbReference type="InterPro" id="IPR001965">
    <property type="entry name" value="Znf_PHD"/>
</dbReference>
<dbReference type="Gene3D" id="3.30.230.40">
    <property type="entry name" value="Imidazole glycerol phosphate dehydratase, domain 1"/>
    <property type="match status" value="2"/>
</dbReference>
<dbReference type="InterPro" id="IPR038494">
    <property type="entry name" value="IGPD_sf"/>
</dbReference>
<dbReference type="InterPro" id="IPR042163">
    <property type="entry name" value="PHF12"/>
</dbReference>
<evidence type="ECO:0000256" key="9">
    <source>
        <dbReference type="ARBA" id="ARBA00022833"/>
    </source>
</evidence>
<comment type="catalytic activity">
    <reaction evidence="1 14">
        <text>D-erythro-1-(imidazol-4-yl)glycerol 3-phosphate = 3-(imidazol-4-yl)-2-oxopropyl phosphate + H2O</text>
        <dbReference type="Rhea" id="RHEA:11040"/>
        <dbReference type="ChEBI" id="CHEBI:15377"/>
        <dbReference type="ChEBI" id="CHEBI:57766"/>
        <dbReference type="ChEBI" id="CHEBI:58278"/>
        <dbReference type="EC" id="4.2.1.19"/>
    </reaction>
</comment>
<dbReference type="InterPro" id="IPR054292">
    <property type="entry name" value="DUF7028"/>
</dbReference>
<evidence type="ECO:0000256" key="10">
    <source>
        <dbReference type="ARBA" id="ARBA00023102"/>
    </source>
</evidence>
<keyword evidence="8 13" id="KW-0863">Zinc-finger</keyword>
<evidence type="ECO:0000256" key="13">
    <source>
        <dbReference type="PROSITE-ProRule" id="PRU00146"/>
    </source>
</evidence>
<feature type="compositionally biased region" description="Polar residues" evidence="15">
    <location>
        <begin position="259"/>
        <end position="270"/>
    </location>
</feature>
<keyword evidence="11 14" id="KW-0456">Lyase</keyword>
<dbReference type="GO" id="GO:0004424">
    <property type="term" value="F:imidazoleglycerol-phosphate dehydratase activity"/>
    <property type="evidence" value="ECO:0007669"/>
    <property type="project" value="UniProtKB-EC"/>
</dbReference>
<comment type="pathway">
    <text evidence="3 14">Amino-acid biosynthesis; L-histidine biosynthesis; L-histidine from 5-phospho-alpha-D-ribose 1-diphosphate: step 6/9.</text>
</comment>
<dbReference type="InterPro" id="IPR019787">
    <property type="entry name" value="Znf_PHD-finger"/>
</dbReference>